<dbReference type="OrthoDB" id="9975421at2759"/>
<dbReference type="Proteomes" id="UP000198287">
    <property type="component" value="Unassembled WGS sequence"/>
</dbReference>
<reference evidence="2 3" key="1">
    <citation type="submission" date="2015-12" db="EMBL/GenBank/DDBJ databases">
        <title>The genome of Folsomia candida.</title>
        <authorList>
            <person name="Faddeeva A."/>
            <person name="Derks M.F."/>
            <person name="Anvar Y."/>
            <person name="Smit S."/>
            <person name="Van Straalen N."/>
            <person name="Roelofs D."/>
        </authorList>
    </citation>
    <scope>NUCLEOTIDE SEQUENCE [LARGE SCALE GENOMIC DNA]</scope>
    <source>
        <strain evidence="2 3">VU population</strain>
        <tissue evidence="2">Whole body</tissue>
    </source>
</reference>
<evidence type="ECO:0000256" key="1">
    <source>
        <dbReference type="ARBA" id="ARBA00009952"/>
    </source>
</evidence>
<keyword evidence="3" id="KW-1185">Reference proteome</keyword>
<dbReference type="OMA" id="QADMHRC"/>
<dbReference type="PANTHER" id="PTHR21096:SF0">
    <property type="entry name" value="PROTEIN FAM136A"/>
    <property type="match status" value="1"/>
</dbReference>
<comment type="caution">
    <text evidence="2">The sequence shown here is derived from an EMBL/GenBank/DDBJ whole genome shotgun (WGS) entry which is preliminary data.</text>
</comment>
<dbReference type="AlphaFoldDB" id="A0A226EG25"/>
<proteinExistence type="inferred from homology"/>
<dbReference type="InterPro" id="IPR008560">
    <property type="entry name" value="DUF842_euk"/>
</dbReference>
<dbReference type="EMBL" id="LNIX01000004">
    <property type="protein sequence ID" value="OXA56369.1"/>
    <property type="molecule type" value="Genomic_DNA"/>
</dbReference>
<dbReference type="PANTHER" id="PTHR21096">
    <property type="entry name" value="PROTEIN FAM136A"/>
    <property type="match status" value="1"/>
</dbReference>
<dbReference type="Pfam" id="PF05811">
    <property type="entry name" value="DUF842"/>
    <property type="match status" value="1"/>
</dbReference>
<evidence type="ECO:0000313" key="2">
    <source>
        <dbReference type="EMBL" id="OXA56369.1"/>
    </source>
</evidence>
<accession>A0A226EG25</accession>
<evidence type="ECO:0000313" key="3">
    <source>
        <dbReference type="Proteomes" id="UP000198287"/>
    </source>
</evidence>
<comment type="similarity">
    <text evidence="1">Belongs to the FAM136 family.</text>
</comment>
<name>A0A226EG25_FOLCA</name>
<dbReference type="STRING" id="158441.A0A226EG25"/>
<evidence type="ECO:0008006" key="4">
    <source>
        <dbReference type="Google" id="ProtNLM"/>
    </source>
</evidence>
<organism evidence="2 3">
    <name type="scientific">Folsomia candida</name>
    <name type="common">Springtail</name>
    <dbReference type="NCBI Taxonomy" id="158441"/>
    <lineage>
        <taxon>Eukaryota</taxon>
        <taxon>Metazoa</taxon>
        <taxon>Ecdysozoa</taxon>
        <taxon>Arthropoda</taxon>
        <taxon>Hexapoda</taxon>
        <taxon>Collembola</taxon>
        <taxon>Entomobryomorpha</taxon>
        <taxon>Isotomoidea</taxon>
        <taxon>Isotomidae</taxon>
        <taxon>Proisotominae</taxon>
        <taxon>Folsomia</taxon>
    </lineage>
</organism>
<gene>
    <name evidence="2" type="ORF">Fcan01_09431</name>
</gene>
<sequence>MAVSADAMEAQEQIQAAMGDMINEIDKSHLRKIQLRMHQCAAKCCSDEKASLEDTHSCIEVCSRGVHTAQNYVQKEVGGFQERLQRCVLDCQDKTKDKMGATPTEPEVDSLKLEFEQCAIRCVNDHLKLLPNLVKRMKAALAKQS</sequence>
<protein>
    <recommendedName>
        <fullName evidence="4">Protein FAM136A</fullName>
    </recommendedName>
</protein>
<dbReference type="GO" id="GO:0005737">
    <property type="term" value="C:cytoplasm"/>
    <property type="evidence" value="ECO:0007669"/>
    <property type="project" value="TreeGrafter"/>
</dbReference>